<comment type="caution">
    <text evidence="1">The sequence shown here is derived from an EMBL/GenBank/DDBJ whole genome shotgun (WGS) entry which is preliminary data.</text>
</comment>
<proteinExistence type="predicted"/>
<name>A0ABV2DSS8_9HYPH</name>
<dbReference type="EMBL" id="JBEWSZ010000033">
    <property type="protein sequence ID" value="MET2833120.1"/>
    <property type="molecule type" value="Genomic_DNA"/>
</dbReference>
<gene>
    <name evidence="1" type="ORF">ABVQ20_40285</name>
</gene>
<sequence>ACNSLGNAGGSSSPLQFVTVTHPFHPYSGQRGACVGKRGNRAGKLLLLRFDDGRICSVPPQWTDAAVPSLEVVAGNGRALCSLTDLLELSGLVERLISQGRCATPQDCKGNFADVVRKITPQNPWGLR</sequence>
<keyword evidence="2" id="KW-1185">Reference proteome</keyword>
<evidence type="ECO:0000313" key="1">
    <source>
        <dbReference type="EMBL" id="MET2833120.1"/>
    </source>
</evidence>
<dbReference type="RefSeq" id="WP_354465407.1">
    <property type="nucleotide sequence ID" value="NZ_JBEWSZ010000033.1"/>
</dbReference>
<dbReference type="Pfam" id="PF17342">
    <property type="entry name" value="DUF5372"/>
    <property type="match status" value="1"/>
</dbReference>
<reference evidence="1 2" key="1">
    <citation type="submission" date="2024-06" db="EMBL/GenBank/DDBJ databases">
        <authorList>
            <person name="Kim D.-U."/>
        </authorList>
    </citation>
    <scope>NUCLEOTIDE SEQUENCE [LARGE SCALE GENOMIC DNA]</scope>
    <source>
        <strain evidence="1 2">KACC15460</strain>
    </source>
</reference>
<protein>
    <submittedName>
        <fullName evidence="1">DUF5372 family protein</fullName>
    </submittedName>
</protein>
<feature type="non-terminal residue" evidence="1">
    <location>
        <position position="1"/>
    </location>
</feature>
<dbReference type="Proteomes" id="UP001548832">
    <property type="component" value="Unassembled WGS sequence"/>
</dbReference>
<evidence type="ECO:0000313" key="2">
    <source>
        <dbReference type="Proteomes" id="UP001548832"/>
    </source>
</evidence>
<accession>A0ABV2DSS8</accession>
<organism evidence="1 2">
    <name type="scientific">Mesorhizobium shangrilense</name>
    <dbReference type="NCBI Taxonomy" id="460060"/>
    <lineage>
        <taxon>Bacteria</taxon>
        <taxon>Pseudomonadati</taxon>
        <taxon>Pseudomonadota</taxon>
        <taxon>Alphaproteobacteria</taxon>
        <taxon>Hyphomicrobiales</taxon>
        <taxon>Phyllobacteriaceae</taxon>
        <taxon>Mesorhizobium</taxon>
    </lineage>
</organism>
<dbReference type="InterPro" id="IPR035315">
    <property type="entry name" value="DUF5372"/>
</dbReference>